<organism evidence="3 4">
    <name type="scientific">Deinococcus cavernae</name>
    <dbReference type="NCBI Taxonomy" id="2320857"/>
    <lineage>
        <taxon>Bacteria</taxon>
        <taxon>Thermotogati</taxon>
        <taxon>Deinococcota</taxon>
        <taxon>Deinococci</taxon>
        <taxon>Deinococcales</taxon>
        <taxon>Deinococcaceae</taxon>
        <taxon>Deinococcus</taxon>
    </lineage>
</organism>
<feature type="transmembrane region" description="Helical" evidence="2">
    <location>
        <begin position="58"/>
        <end position="84"/>
    </location>
</feature>
<protein>
    <recommendedName>
        <fullName evidence="5">Holin</fullName>
    </recommendedName>
</protein>
<evidence type="ECO:0008006" key="5">
    <source>
        <dbReference type="Google" id="ProtNLM"/>
    </source>
</evidence>
<feature type="transmembrane region" description="Helical" evidence="2">
    <location>
        <begin position="30"/>
        <end position="46"/>
    </location>
</feature>
<dbReference type="Proteomes" id="UP000286287">
    <property type="component" value="Unassembled WGS sequence"/>
</dbReference>
<keyword evidence="2" id="KW-0812">Transmembrane</keyword>
<reference evidence="3 4" key="1">
    <citation type="submission" date="2018-09" db="EMBL/GenBank/DDBJ databases">
        <authorList>
            <person name="Zhu H."/>
        </authorList>
    </citation>
    <scope>NUCLEOTIDE SEQUENCE [LARGE SCALE GENOMIC DNA]</scope>
    <source>
        <strain evidence="3 4">K2S05-167</strain>
    </source>
</reference>
<feature type="compositionally biased region" description="Polar residues" evidence="1">
    <location>
        <begin position="147"/>
        <end position="162"/>
    </location>
</feature>
<evidence type="ECO:0000256" key="2">
    <source>
        <dbReference type="SAM" id="Phobius"/>
    </source>
</evidence>
<proteinExistence type="predicted"/>
<dbReference type="EMBL" id="QYUJ01000008">
    <property type="protein sequence ID" value="RJF74907.1"/>
    <property type="molecule type" value="Genomic_DNA"/>
</dbReference>
<keyword evidence="4" id="KW-1185">Reference proteome</keyword>
<comment type="caution">
    <text evidence="3">The sequence shown here is derived from an EMBL/GenBank/DDBJ whole genome shotgun (WGS) entry which is preliminary data.</text>
</comment>
<dbReference type="OrthoDB" id="69343at2"/>
<name>A0A418VFQ3_9DEIO</name>
<evidence type="ECO:0000256" key="1">
    <source>
        <dbReference type="SAM" id="MobiDB-lite"/>
    </source>
</evidence>
<gene>
    <name evidence="3" type="ORF">D3875_02620</name>
</gene>
<feature type="region of interest" description="Disordered" evidence="1">
    <location>
        <begin position="137"/>
        <end position="169"/>
    </location>
</feature>
<dbReference type="RefSeq" id="WP_119760841.1">
    <property type="nucleotide sequence ID" value="NZ_QYUJ01000008.1"/>
</dbReference>
<dbReference type="AlphaFoldDB" id="A0A418VFQ3"/>
<sequence length="169" mass="17857">MTKTFIILAAVTMTAHEARGGFPLSHSDLWSLLFVAVAALLTSFSNEASKQREGEKFVLLHFVGDVGMGLMAGIAVPLIITWIFEHYSQSRADWRASVGLSILGAYIGRDALKALWNGLLAIGEVAAKLKGMKVSFDPKTKGGTDAESGTATPTGDTETADQTGGEGRA</sequence>
<evidence type="ECO:0000313" key="3">
    <source>
        <dbReference type="EMBL" id="RJF74907.1"/>
    </source>
</evidence>
<keyword evidence="2" id="KW-1133">Transmembrane helix</keyword>
<accession>A0A418VFQ3</accession>
<keyword evidence="2" id="KW-0472">Membrane</keyword>
<evidence type="ECO:0000313" key="4">
    <source>
        <dbReference type="Proteomes" id="UP000286287"/>
    </source>
</evidence>